<dbReference type="CDD" id="cd07957">
    <property type="entry name" value="Anticodon_Ia_Met"/>
    <property type="match status" value="1"/>
</dbReference>
<sequence length="661" mass="75040">MNKKFYVTTPIYYVNDIPHIGHAYTTVAADILARHNRLLGNEVFFLTGTDEHGQKVEKAAREKNRFPKEHADIMVRNFMDLWKKLNISNDGFIRTTDDAHIRTVQGLLQMLLDRGEIERREYSGWYCTPDERFWTEKDLLDGKCPDCGRPVEQIHEENYFFLMSKYQERLIEYIEKNPAYILPETRKNEVLGFLRNNALGDLCISRPKQRLSWGIPLPFDDNFVTYVWFDALVNYFSATRYLAPDAGKAGQGDFWWPSDHHLVGKDILTTHAVYWSTMLMALNLPLPVNIFAHGWWTIEGKKMSKSLGNVVDPNAVAEKYGADALRYFLVREVPFGLDGDYSEDALINRINTDLANDLGNLLSRFLTMAEKYSAGEIGAPEKQTSIASLSEEHKDACSTAAADSLLEENWDYLRFTHILDRIWDIIRASNNYIAQTEPWKLARNDSEAVKDVLYGVWNALRMSAVLLYPFMPDTSEKLWRQLGLSSLKEDVAGCVFEASEKGGKATIFEWDWRPACPVKVSKGDQLFPRIEKKNEEEKKELQANAAGEKAASAQNVISINDFAKLEMKIGKVLDAERVKKSDKLLKLQVDTGEMRQVVAGIGKAYAPEDLIGKKIVVVTNLQPAKLMGNESNGMLLAATGRDGTPVILMPERDVEEGSRIK</sequence>
<dbReference type="PRINTS" id="PR01041">
    <property type="entry name" value="TRNASYNTHMET"/>
</dbReference>
<dbReference type="PANTHER" id="PTHR43326">
    <property type="entry name" value="METHIONYL-TRNA SYNTHETASE"/>
    <property type="match status" value="1"/>
</dbReference>
<feature type="binding site" evidence="13">
    <location>
        <position position="144"/>
    </location>
    <ligand>
        <name>Zn(2+)</name>
        <dbReference type="ChEBI" id="CHEBI:29105"/>
    </ligand>
</feature>
<dbReference type="GO" id="GO:0000049">
    <property type="term" value="F:tRNA binding"/>
    <property type="evidence" value="ECO:0007669"/>
    <property type="project" value="UniProtKB-UniRule"/>
</dbReference>
<dbReference type="PANTHER" id="PTHR43326:SF1">
    <property type="entry name" value="METHIONINE--TRNA LIGASE, MITOCHONDRIAL"/>
    <property type="match status" value="1"/>
</dbReference>
<comment type="subunit">
    <text evidence="3 13">Homodimer.</text>
</comment>
<dbReference type="InterPro" id="IPR004495">
    <property type="entry name" value="Met-tRNA-synth_bsu_C"/>
</dbReference>
<evidence type="ECO:0000256" key="12">
    <source>
        <dbReference type="ARBA" id="ARBA00047364"/>
    </source>
</evidence>
<dbReference type="SUPFAM" id="SSF47323">
    <property type="entry name" value="Anticodon-binding domain of a subclass of class I aminoacyl-tRNA synthetases"/>
    <property type="match status" value="1"/>
</dbReference>
<dbReference type="NCBIfam" id="NF008900">
    <property type="entry name" value="PRK12267.1"/>
    <property type="match status" value="1"/>
</dbReference>
<keyword evidence="8 13" id="KW-0067">ATP-binding</keyword>
<dbReference type="PROSITE" id="PS50886">
    <property type="entry name" value="TRBD"/>
    <property type="match status" value="1"/>
</dbReference>
<keyword evidence="7 13" id="KW-0547">Nucleotide-binding</keyword>
<evidence type="ECO:0000256" key="10">
    <source>
        <dbReference type="ARBA" id="ARBA00022917"/>
    </source>
</evidence>
<dbReference type="CDD" id="cd00814">
    <property type="entry name" value="MetRS_core"/>
    <property type="match status" value="1"/>
</dbReference>
<protein>
    <recommendedName>
        <fullName evidence="13">Methionine--tRNA ligase</fullName>
        <ecNumber evidence="13">6.1.1.10</ecNumber>
    </recommendedName>
    <alternativeName>
        <fullName evidence="13">Methionyl-tRNA synthetase</fullName>
        <shortName evidence="13">MetRS</shortName>
    </alternativeName>
</protein>
<comment type="catalytic activity">
    <reaction evidence="12 13">
        <text>tRNA(Met) + L-methionine + ATP = L-methionyl-tRNA(Met) + AMP + diphosphate</text>
        <dbReference type="Rhea" id="RHEA:13481"/>
        <dbReference type="Rhea" id="RHEA-COMP:9667"/>
        <dbReference type="Rhea" id="RHEA-COMP:9698"/>
        <dbReference type="ChEBI" id="CHEBI:30616"/>
        <dbReference type="ChEBI" id="CHEBI:33019"/>
        <dbReference type="ChEBI" id="CHEBI:57844"/>
        <dbReference type="ChEBI" id="CHEBI:78442"/>
        <dbReference type="ChEBI" id="CHEBI:78530"/>
        <dbReference type="ChEBI" id="CHEBI:456215"/>
        <dbReference type="EC" id="6.1.1.10"/>
    </reaction>
</comment>
<dbReference type="Proteomes" id="UP000245125">
    <property type="component" value="Unassembled WGS sequence"/>
</dbReference>
<dbReference type="NCBIfam" id="TIGR00398">
    <property type="entry name" value="metG"/>
    <property type="match status" value="1"/>
</dbReference>
<keyword evidence="10 13" id="KW-0648">Protein biosynthesis</keyword>
<keyword evidence="9 13" id="KW-0694">RNA-binding</keyword>
<evidence type="ECO:0000256" key="3">
    <source>
        <dbReference type="ARBA" id="ARBA00011738"/>
    </source>
</evidence>
<dbReference type="GO" id="GO:0005524">
    <property type="term" value="F:ATP binding"/>
    <property type="evidence" value="ECO:0007669"/>
    <property type="project" value="UniProtKB-UniRule"/>
</dbReference>
<dbReference type="InterPro" id="IPR002547">
    <property type="entry name" value="tRNA-bd_dom"/>
</dbReference>
<keyword evidence="5 13" id="KW-0820">tRNA-binding</keyword>
<dbReference type="HAMAP" id="MF_01228">
    <property type="entry name" value="Met_tRNA_synth_type2"/>
    <property type="match status" value="1"/>
</dbReference>
<dbReference type="InterPro" id="IPR014758">
    <property type="entry name" value="Met-tRNA_synth"/>
</dbReference>
<keyword evidence="11 13" id="KW-0030">Aminoacyl-tRNA synthetase</keyword>
<evidence type="ECO:0000256" key="5">
    <source>
        <dbReference type="ARBA" id="ARBA00022555"/>
    </source>
</evidence>
<dbReference type="InterPro" id="IPR041872">
    <property type="entry name" value="Anticodon_Met"/>
</dbReference>
<dbReference type="InterPro" id="IPR015413">
    <property type="entry name" value="Methionyl/Leucyl_tRNA_Synth"/>
</dbReference>
<evidence type="ECO:0000256" key="9">
    <source>
        <dbReference type="ARBA" id="ARBA00022884"/>
    </source>
</evidence>
<evidence type="ECO:0000256" key="8">
    <source>
        <dbReference type="ARBA" id="ARBA00022840"/>
    </source>
</evidence>
<name>A0A2U3QL50_9BACT</name>
<dbReference type="InterPro" id="IPR014729">
    <property type="entry name" value="Rossmann-like_a/b/a_fold"/>
</dbReference>
<evidence type="ECO:0000256" key="6">
    <source>
        <dbReference type="ARBA" id="ARBA00022598"/>
    </source>
</evidence>
<comment type="subcellular location">
    <subcellularLocation>
        <location evidence="2 13">Cytoplasm</location>
    </subcellularLocation>
</comment>
<evidence type="ECO:0000256" key="14">
    <source>
        <dbReference type="RuleBase" id="RU363039"/>
    </source>
</evidence>
<keyword evidence="6 13" id="KW-0436">Ligase</keyword>
<feature type="short sequence motif" description="'HIGH' region" evidence="13">
    <location>
        <begin position="12"/>
        <end position="22"/>
    </location>
</feature>
<keyword evidence="17" id="KW-1185">Reference proteome</keyword>
<dbReference type="Pfam" id="PF19303">
    <property type="entry name" value="Anticodon_3"/>
    <property type="match status" value="1"/>
</dbReference>
<dbReference type="GO" id="GO:0004825">
    <property type="term" value="F:methionine-tRNA ligase activity"/>
    <property type="evidence" value="ECO:0007669"/>
    <property type="project" value="UniProtKB-UniRule"/>
</dbReference>
<dbReference type="SUPFAM" id="SSF52374">
    <property type="entry name" value="Nucleotidylyl transferase"/>
    <property type="match status" value="1"/>
</dbReference>
<evidence type="ECO:0000313" key="16">
    <source>
        <dbReference type="EMBL" id="SPQ02122.1"/>
    </source>
</evidence>
<dbReference type="EC" id="6.1.1.10" evidence="13"/>
<evidence type="ECO:0000256" key="2">
    <source>
        <dbReference type="ARBA" id="ARBA00004496"/>
    </source>
</evidence>
<dbReference type="Gene3D" id="1.10.730.10">
    <property type="entry name" value="Isoleucyl-tRNA Synthetase, Domain 1"/>
    <property type="match status" value="1"/>
</dbReference>
<evidence type="ECO:0000256" key="4">
    <source>
        <dbReference type="ARBA" id="ARBA00022490"/>
    </source>
</evidence>
<comment type="caution">
    <text evidence="13">Lacks conserved residue(s) required for the propagation of feature annotation.</text>
</comment>
<dbReference type="InterPro" id="IPR012340">
    <property type="entry name" value="NA-bd_OB-fold"/>
</dbReference>
<feature type="domain" description="TRNA-binding" evidence="15">
    <location>
        <begin position="561"/>
        <end position="661"/>
    </location>
</feature>
<dbReference type="EMBL" id="OUUY01000143">
    <property type="protein sequence ID" value="SPQ02122.1"/>
    <property type="molecule type" value="Genomic_DNA"/>
</dbReference>
<dbReference type="SUPFAM" id="SSF50249">
    <property type="entry name" value="Nucleic acid-binding proteins"/>
    <property type="match status" value="1"/>
</dbReference>
<dbReference type="GO" id="GO:0006431">
    <property type="term" value="P:methionyl-tRNA aminoacylation"/>
    <property type="evidence" value="ECO:0007669"/>
    <property type="project" value="UniProtKB-UniRule"/>
</dbReference>
<keyword evidence="4 13" id="KW-0963">Cytoplasm</keyword>
<feature type="short sequence motif" description="'KMSKS' region" evidence="13">
    <location>
        <begin position="302"/>
        <end position="306"/>
    </location>
</feature>
<evidence type="ECO:0000256" key="1">
    <source>
        <dbReference type="ARBA" id="ARBA00003314"/>
    </source>
</evidence>
<dbReference type="NCBIfam" id="TIGR00399">
    <property type="entry name" value="metG_C_term"/>
    <property type="match status" value="1"/>
</dbReference>
<evidence type="ECO:0000256" key="7">
    <source>
        <dbReference type="ARBA" id="ARBA00022741"/>
    </source>
</evidence>
<proteinExistence type="inferred from homology"/>
<gene>
    <name evidence="13 16" type="primary">metG</name>
    <name evidence="16" type="ORF">NBG4_910006</name>
</gene>
<dbReference type="CDD" id="cd02800">
    <property type="entry name" value="tRNA_bind_EcMetRS_like"/>
    <property type="match status" value="1"/>
</dbReference>
<evidence type="ECO:0000313" key="17">
    <source>
        <dbReference type="Proteomes" id="UP000245125"/>
    </source>
</evidence>
<feature type="binding site" evidence="13">
    <location>
        <position position="127"/>
    </location>
    <ligand>
        <name>Zn(2+)</name>
        <dbReference type="ChEBI" id="CHEBI:29105"/>
    </ligand>
</feature>
<dbReference type="GO" id="GO:0005737">
    <property type="term" value="C:cytoplasm"/>
    <property type="evidence" value="ECO:0007669"/>
    <property type="project" value="UniProtKB-SubCell"/>
</dbReference>
<comment type="function">
    <text evidence="1 13">Is required not only for elongation of protein synthesis but also for the initiation of all mRNA translation through initiator tRNA(fMet) aminoacylation.</text>
</comment>
<dbReference type="InterPro" id="IPR023457">
    <property type="entry name" value="Met-tRNA_synth_2"/>
</dbReference>
<dbReference type="Pfam" id="PF09334">
    <property type="entry name" value="tRNA-synt_1g"/>
    <property type="match status" value="2"/>
</dbReference>
<dbReference type="FunFam" id="2.40.50.140:FF:000042">
    <property type="entry name" value="Methionine--tRNA ligase"/>
    <property type="match status" value="1"/>
</dbReference>
<dbReference type="FunFam" id="2.170.220.10:FF:000002">
    <property type="entry name" value="Methionine--tRNA ligase"/>
    <property type="match status" value="1"/>
</dbReference>
<dbReference type="InterPro" id="IPR009080">
    <property type="entry name" value="tRNAsynth_Ia_anticodon-bd"/>
</dbReference>
<organism evidence="16 17">
    <name type="scientific">Candidatus Sulfobium mesophilum</name>
    <dbReference type="NCBI Taxonomy" id="2016548"/>
    <lineage>
        <taxon>Bacteria</taxon>
        <taxon>Pseudomonadati</taxon>
        <taxon>Nitrospirota</taxon>
        <taxon>Nitrospiria</taxon>
        <taxon>Nitrospirales</taxon>
        <taxon>Nitrospiraceae</taxon>
        <taxon>Candidatus Sulfobium</taxon>
    </lineage>
</organism>
<evidence type="ECO:0000259" key="15">
    <source>
        <dbReference type="PROSITE" id="PS50886"/>
    </source>
</evidence>
<feature type="binding site" evidence="13">
    <location>
        <position position="301"/>
    </location>
    <ligand>
        <name>ATP</name>
        <dbReference type="ChEBI" id="CHEBI:30616"/>
    </ligand>
</feature>
<feature type="binding site" evidence="13">
    <location>
        <position position="147"/>
    </location>
    <ligand>
        <name>Zn(2+)</name>
        <dbReference type="ChEBI" id="CHEBI:29105"/>
    </ligand>
</feature>
<evidence type="ECO:0000256" key="11">
    <source>
        <dbReference type="ARBA" id="ARBA00023146"/>
    </source>
</evidence>
<dbReference type="Gene3D" id="2.170.220.10">
    <property type="match status" value="1"/>
</dbReference>
<accession>A0A2U3QL50</accession>
<reference evidence="17" key="1">
    <citation type="submission" date="2018-03" db="EMBL/GenBank/DDBJ databases">
        <authorList>
            <person name="Zecchin S."/>
        </authorList>
    </citation>
    <scope>NUCLEOTIDE SEQUENCE [LARGE SCALE GENOMIC DNA]</scope>
</reference>
<dbReference type="Pfam" id="PF01588">
    <property type="entry name" value="tRNA_bind"/>
    <property type="match status" value="1"/>
</dbReference>
<dbReference type="InterPro" id="IPR033911">
    <property type="entry name" value="MetRS_core"/>
</dbReference>
<dbReference type="Gene3D" id="3.40.50.620">
    <property type="entry name" value="HUPs"/>
    <property type="match status" value="1"/>
</dbReference>
<comment type="similarity">
    <text evidence="14">Belongs to the class-I aminoacyl-tRNA synthetase family.</text>
</comment>
<dbReference type="Gene3D" id="2.40.50.140">
    <property type="entry name" value="Nucleic acid-binding proteins"/>
    <property type="match status" value="1"/>
</dbReference>
<evidence type="ECO:0000256" key="13">
    <source>
        <dbReference type="HAMAP-Rule" id="MF_01228"/>
    </source>
</evidence>
<dbReference type="AlphaFoldDB" id="A0A2U3QL50"/>